<dbReference type="Gene3D" id="3.30.450.40">
    <property type="match status" value="1"/>
</dbReference>
<feature type="domain" description="HTH luxR-type" evidence="4">
    <location>
        <begin position="138"/>
        <end position="203"/>
    </location>
</feature>
<reference evidence="5 6" key="1">
    <citation type="submission" date="2021-01" db="EMBL/GenBank/DDBJ databases">
        <title>Genomics of switchgrass bacterial isolates.</title>
        <authorList>
            <person name="Shade A."/>
        </authorList>
    </citation>
    <scope>NUCLEOTIDE SEQUENCE [LARGE SCALE GENOMIC DNA]</scope>
    <source>
        <strain evidence="5 6">PvP111</strain>
    </source>
</reference>
<dbReference type="InterPro" id="IPR016032">
    <property type="entry name" value="Sig_transdc_resp-reg_C-effctor"/>
</dbReference>
<accession>A0ABS2KU79</accession>
<comment type="caution">
    <text evidence="5">The sequence shown here is derived from an EMBL/GenBank/DDBJ whole genome shotgun (WGS) entry which is preliminary data.</text>
</comment>
<dbReference type="CDD" id="cd06170">
    <property type="entry name" value="LuxR_C_like"/>
    <property type="match status" value="1"/>
</dbReference>
<proteinExistence type="predicted"/>
<dbReference type="Proteomes" id="UP000703038">
    <property type="component" value="Unassembled WGS sequence"/>
</dbReference>
<evidence type="ECO:0000256" key="2">
    <source>
        <dbReference type="ARBA" id="ARBA00023125"/>
    </source>
</evidence>
<dbReference type="PRINTS" id="PR00038">
    <property type="entry name" value="HTHLUXR"/>
</dbReference>
<keyword evidence="6" id="KW-1185">Reference proteome</keyword>
<sequence>MDDYHSSSTISHEYDRPVLVEGLRSVIAVPIVVGGTSRAVLYAGLREASAIGGRTCDLLVDAGKRIGAEIVLRDEVDRRIRLLDSLGRHVPRDQSMAEGIREIYGELRPLIHSVPDGALRSSLLEMTERLAELTRPGNADSRVILSSREVDVLACVALGCSNSDVAQRLSIKTETVKSYLRTAMGKLDAHSRHEAVVQARKRGLLP</sequence>
<dbReference type="InterPro" id="IPR000792">
    <property type="entry name" value="Tscrpt_reg_LuxR_C"/>
</dbReference>
<dbReference type="PROSITE" id="PS50043">
    <property type="entry name" value="HTH_LUXR_2"/>
    <property type="match status" value="1"/>
</dbReference>
<dbReference type="SUPFAM" id="SSF46894">
    <property type="entry name" value="C-terminal effector domain of the bipartite response regulators"/>
    <property type="match status" value="1"/>
</dbReference>
<gene>
    <name evidence="5" type="ORF">JOE42_002228</name>
</gene>
<dbReference type="PANTHER" id="PTHR44688:SF16">
    <property type="entry name" value="DNA-BINDING TRANSCRIPTIONAL ACTIVATOR DEVR_DOSR"/>
    <property type="match status" value="1"/>
</dbReference>
<name>A0ABS2KU79_9NOCA</name>
<dbReference type="GO" id="GO:0003677">
    <property type="term" value="F:DNA binding"/>
    <property type="evidence" value="ECO:0007669"/>
    <property type="project" value="UniProtKB-KW"/>
</dbReference>
<keyword evidence="3" id="KW-0804">Transcription</keyword>
<keyword evidence="1" id="KW-0805">Transcription regulation</keyword>
<protein>
    <submittedName>
        <fullName evidence="5">DNA-binding CsgD family transcriptional regulator</fullName>
    </submittedName>
</protein>
<evidence type="ECO:0000259" key="4">
    <source>
        <dbReference type="PROSITE" id="PS50043"/>
    </source>
</evidence>
<dbReference type="Pfam" id="PF00196">
    <property type="entry name" value="GerE"/>
    <property type="match status" value="1"/>
</dbReference>
<evidence type="ECO:0000313" key="5">
    <source>
        <dbReference type="EMBL" id="MBM7415495.1"/>
    </source>
</evidence>
<organism evidence="5 6">
    <name type="scientific">Rhodococcoides corynebacterioides</name>
    <dbReference type="NCBI Taxonomy" id="53972"/>
    <lineage>
        <taxon>Bacteria</taxon>
        <taxon>Bacillati</taxon>
        <taxon>Actinomycetota</taxon>
        <taxon>Actinomycetes</taxon>
        <taxon>Mycobacteriales</taxon>
        <taxon>Nocardiaceae</taxon>
        <taxon>Rhodococcoides</taxon>
    </lineage>
</organism>
<evidence type="ECO:0000256" key="1">
    <source>
        <dbReference type="ARBA" id="ARBA00023015"/>
    </source>
</evidence>
<evidence type="ECO:0000313" key="6">
    <source>
        <dbReference type="Proteomes" id="UP000703038"/>
    </source>
</evidence>
<dbReference type="InterPro" id="IPR029016">
    <property type="entry name" value="GAF-like_dom_sf"/>
</dbReference>
<dbReference type="SMART" id="SM00421">
    <property type="entry name" value="HTH_LUXR"/>
    <property type="match status" value="1"/>
</dbReference>
<evidence type="ECO:0000256" key="3">
    <source>
        <dbReference type="ARBA" id="ARBA00023163"/>
    </source>
</evidence>
<keyword evidence="2 5" id="KW-0238">DNA-binding</keyword>
<dbReference type="EMBL" id="JAFBBK010000001">
    <property type="protein sequence ID" value="MBM7415495.1"/>
    <property type="molecule type" value="Genomic_DNA"/>
</dbReference>
<dbReference type="InterPro" id="IPR036388">
    <property type="entry name" value="WH-like_DNA-bd_sf"/>
</dbReference>
<dbReference type="PANTHER" id="PTHR44688">
    <property type="entry name" value="DNA-BINDING TRANSCRIPTIONAL ACTIVATOR DEVR_DOSR"/>
    <property type="match status" value="1"/>
</dbReference>
<dbReference type="Gene3D" id="1.10.10.10">
    <property type="entry name" value="Winged helix-like DNA-binding domain superfamily/Winged helix DNA-binding domain"/>
    <property type="match status" value="1"/>
</dbReference>